<evidence type="ECO:0000313" key="1">
    <source>
        <dbReference type="EMBL" id="GBP87195.1"/>
    </source>
</evidence>
<dbReference type="OrthoDB" id="6434680at2759"/>
<reference evidence="1 2" key="1">
    <citation type="journal article" date="2019" name="Commun. Biol.">
        <title>The bagworm genome reveals a unique fibroin gene that provides high tensile strength.</title>
        <authorList>
            <person name="Kono N."/>
            <person name="Nakamura H."/>
            <person name="Ohtoshi R."/>
            <person name="Tomita M."/>
            <person name="Numata K."/>
            <person name="Arakawa K."/>
        </authorList>
    </citation>
    <scope>NUCLEOTIDE SEQUENCE [LARGE SCALE GENOMIC DNA]</scope>
</reference>
<dbReference type="AlphaFoldDB" id="A0A4C1ZKX6"/>
<evidence type="ECO:0008006" key="3">
    <source>
        <dbReference type="Google" id="ProtNLM"/>
    </source>
</evidence>
<proteinExistence type="predicted"/>
<sequence>MPIVEVGLREPAPIKSTSERLWYLPHYAVTHPRKKKIHLVFDAAVCTNGKCLNDARLTGLDLIQSLLGVLVPFRQGRVTVSADIKEMFLRVKIRKEDRDSLHLANYCNENPQEYRMTSLDFGAALYSDPYKKSQRTRIRT</sequence>
<comment type="caution">
    <text evidence="1">The sequence shown here is derived from an EMBL/GenBank/DDBJ whole genome shotgun (WGS) entry which is preliminary data.</text>
</comment>
<dbReference type="PANTHER" id="PTHR47331">
    <property type="entry name" value="PHD-TYPE DOMAIN-CONTAINING PROTEIN"/>
    <property type="match status" value="1"/>
</dbReference>
<keyword evidence="2" id="KW-1185">Reference proteome</keyword>
<dbReference type="Proteomes" id="UP000299102">
    <property type="component" value="Unassembled WGS sequence"/>
</dbReference>
<name>A0A4C1ZKX6_EUMVA</name>
<organism evidence="1 2">
    <name type="scientific">Eumeta variegata</name>
    <name type="common">Bagworm moth</name>
    <name type="synonym">Eumeta japonica</name>
    <dbReference type="NCBI Taxonomy" id="151549"/>
    <lineage>
        <taxon>Eukaryota</taxon>
        <taxon>Metazoa</taxon>
        <taxon>Ecdysozoa</taxon>
        <taxon>Arthropoda</taxon>
        <taxon>Hexapoda</taxon>
        <taxon>Insecta</taxon>
        <taxon>Pterygota</taxon>
        <taxon>Neoptera</taxon>
        <taxon>Endopterygota</taxon>
        <taxon>Lepidoptera</taxon>
        <taxon>Glossata</taxon>
        <taxon>Ditrysia</taxon>
        <taxon>Tineoidea</taxon>
        <taxon>Psychidae</taxon>
        <taxon>Oiketicinae</taxon>
        <taxon>Eumeta</taxon>
    </lineage>
</organism>
<evidence type="ECO:0000313" key="2">
    <source>
        <dbReference type="Proteomes" id="UP000299102"/>
    </source>
</evidence>
<accession>A0A4C1ZKX6</accession>
<dbReference type="EMBL" id="BGZK01001843">
    <property type="protein sequence ID" value="GBP87195.1"/>
    <property type="molecule type" value="Genomic_DNA"/>
</dbReference>
<gene>
    <name evidence="1" type="ORF">EVAR_64645_1</name>
</gene>
<dbReference type="STRING" id="151549.A0A4C1ZKX6"/>
<protein>
    <recommendedName>
        <fullName evidence="3">Reverse transcriptase domain-containing protein</fullName>
    </recommendedName>
</protein>